<keyword evidence="3" id="KW-1185">Reference proteome</keyword>
<proteinExistence type="predicted"/>
<gene>
    <name evidence="2" type="ORF">AVW16_05905</name>
</gene>
<evidence type="ECO:0000256" key="1">
    <source>
        <dbReference type="SAM" id="Phobius"/>
    </source>
</evidence>
<reference evidence="3" key="1">
    <citation type="submission" date="2016-01" db="EMBL/GenBank/DDBJ databases">
        <title>Draft genome of Chromobacterium sp. F49.</title>
        <authorList>
            <person name="Hong K.W."/>
        </authorList>
    </citation>
    <scope>NUCLEOTIDE SEQUENCE [LARGE SCALE GENOMIC DNA]</scope>
    <source>
        <strain evidence="3">CN10</strain>
    </source>
</reference>
<organism evidence="2 3">
    <name type="scientific">Crenobacter luteus</name>
    <dbReference type="NCBI Taxonomy" id="1452487"/>
    <lineage>
        <taxon>Bacteria</taxon>
        <taxon>Pseudomonadati</taxon>
        <taxon>Pseudomonadota</taxon>
        <taxon>Betaproteobacteria</taxon>
        <taxon>Neisseriales</taxon>
        <taxon>Neisseriaceae</taxon>
        <taxon>Crenobacter</taxon>
    </lineage>
</organism>
<name>A0A163DKE9_9NEIS</name>
<dbReference type="OrthoDB" id="8594261at2"/>
<comment type="caution">
    <text evidence="2">The sequence shown here is derived from an EMBL/GenBank/DDBJ whole genome shotgun (WGS) entry which is preliminary data.</text>
</comment>
<feature type="transmembrane region" description="Helical" evidence="1">
    <location>
        <begin position="12"/>
        <end position="40"/>
    </location>
</feature>
<keyword evidence="1" id="KW-0472">Membrane</keyword>
<dbReference type="Proteomes" id="UP000076625">
    <property type="component" value="Unassembled WGS sequence"/>
</dbReference>
<sequence length="126" mass="13942">MKPNSSFLFTGGSVLAAIAFISEAWPLLLLALFVLFLGLIRADREQLAGLDARVTEMFLARCDMPLLPLDGFAGEGLIGYRAGYPVYRVLKSRDARWQLLGPDDEVKVVGNAIRVCPGLIYRRLED</sequence>
<dbReference type="AlphaFoldDB" id="A0A163DKE9"/>
<protein>
    <submittedName>
        <fullName evidence="2">Uncharacterized protein</fullName>
    </submittedName>
</protein>
<dbReference type="EMBL" id="LQQU01000005">
    <property type="protein sequence ID" value="KZE34851.1"/>
    <property type="molecule type" value="Genomic_DNA"/>
</dbReference>
<accession>A0A163DKE9</accession>
<evidence type="ECO:0000313" key="3">
    <source>
        <dbReference type="Proteomes" id="UP000076625"/>
    </source>
</evidence>
<keyword evidence="1" id="KW-1133">Transmembrane helix</keyword>
<evidence type="ECO:0000313" key="2">
    <source>
        <dbReference type="EMBL" id="KZE34851.1"/>
    </source>
</evidence>
<keyword evidence="1" id="KW-0812">Transmembrane</keyword>